<keyword evidence="1" id="KW-0812">Transmembrane</keyword>
<organism evidence="2 3">
    <name type="scientific">Schistosoma haematobium</name>
    <name type="common">Blood fluke</name>
    <dbReference type="NCBI Taxonomy" id="6185"/>
    <lineage>
        <taxon>Eukaryota</taxon>
        <taxon>Metazoa</taxon>
        <taxon>Spiralia</taxon>
        <taxon>Lophotrochozoa</taxon>
        <taxon>Platyhelminthes</taxon>
        <taxon>Trematoda</taxon>
        <taxon>Digenea</taxon>
        <taxon>Strigeidida</taxon>
        <taxon>Schistosomatoidea</taxon>
        <taxon>Schistosomatidae</taxon>
        <taxon>Schistosoma</taxon>
    </lineage>
</organism>
<evidence type="ECO:0000256" key="1">
    <source>
        <dbReference type="SAM" id="Phobius"/>
    </source>
</evidence>
<feature type="transmembrane region" description="Helical" evidence="1">
    <location>
        <begin position="192"/>
        <end position="216"/>
    </location>
</feature>
<feature type="transmembrane region" description="Helical" evidence="1">
    <location>
        <begin position="131"/>
        <end position="150"/>
    </location>
</feature>
<reference evidence="2" key="2">
    <citation type="journal article" date="2019" name="Gigascience">
        <title>High-quality Schistosoma haematobium genome achieved by single-molecule and long-range sequencing.</title>
        <authorList>
            <person name="Stroehlein A.J."/>
            <person name="Korhonen P.K."/>
            <person name="Chong T.M."/>
            <person name="Lim Y.L."/>
            <person name="Chan K.G."/>
            <person name="Webster B."/>
            <person name="Rollinson D."/>
            <person name="Brindley P.J."/>
            <person name="Gasser R.B."/>
            <person name="Young N.D."/>
        </authorList>
    </citation>
    <scope>NUCLEOTIDE SEQUENCE</scope>
</reference>
<dbReference type="EMBL" id="AMPZ03000001">
    <property type="protein sequence ID" value="KAH9593646.1"/>
    <property type="molecule type" value="Genomic_DNA"/>
</dbReference>
<feature type="transmembrane region" description="Helical" evidence="1">
    <location>
        <begin position="77"/>
        <end position="95"/>
    </location>
</feature>
<feature type="transmembrane region" description="Helical" evidence="1">
    <location>
        <begin position="228"/>
        <end position="255"/>
    </location>
</feature>
<gene>
    <name evidence="2" type="ORF">MS3_00004989</name>
</gene>
<evidence type="ECO:0000313" key="3">
    <source>
        <dbReference type="Proteomes" id="UP000471633"/>
    </source>
</evidence>
<dbReference type="GeneID" id="75577327"/>
<feature type="transmembrane region" description="Helical" evidence="1">
    <location>
        <begin position="107"/>
        <end position="125"/>
    </location>
</feature>
<reference evidence="2" key="4">
    <citation type="journal article" date="2022" name="PLoS Pathog.">
        <title>Chromosome-level genome of Schistosoma haematobium underpins genome-wide explorations of molecular variation.</title>
        <authorList>
            <person name="Stroehlein A.J."/>
            <person name="Korhonen P.K."/>
            <person name="Lee V.V."/>
            <person name="Ralph S.A."/>
            <person name="Mentink-Kane M."/>
            <person name="You H."/>
            <person name="McManus D.P."/>
            <person name="Tchuente L.T."/>
            <person name="Stothard J.R."/>
            <person name="Kaur P."/>
            <person name="Dudchenko O."/>
            <person name="Aiden E.L."/>
            <person name="Yang B."/>
            <person name="Yang H."/>
            <person name="Emery A.M."/>
            <person name="Webster B.L."/>
            <person name="Brindley P.J."/>
            <person name="Rollinson D."/>
            <person name="Chang B.C.H."/>
            <person name="Gasser R.B."/>
            <person name="Young N.D."/>
        </authorList>
    </citation>
    <scope>NUCLEOTIDE SEQUENCE</scope>
</reference>
<proteinExistence type="predicted"/>
<keyword evidence="1" id="KW-0472">Membrane</keyword>
<dbReference type="AlphaFoldDB" id="A0A922LTF0"/>
<reference evidence="2" key="3">
    <citation type="submission" date="2021-06" db="EMBL/GenBank/DDBJ databases">
        <title>Chromosome-level genome assembly for S. haematobium.</title>
        <authorList>
            <person name="Stroehlein A.J."/>
        </authorList>
    </citation>
    <scope>NUCLEOTIDE SEQUENCE</scope>
</reference>
<dbReference type="CTD" id="75577327"/>
<feature type="transmembrane region" description="Helical" evidence="1">
    <location>
        <begin position="162"/>
        <end position="186"/>
    </location>
</feature>
<keyword evidence="3" id="KW-1185">Reference proteome</keyword>
<accession>A0A922LTF0</accession>
<comment type="caution">
    <text evidence="2">The sequence shown here is derived from an EMBL/GenBank/DDBJ whole genome shotgun (WGS) entry which is preliminary data.</text>
</comment>
<feature type="transmembrane region" description="Helical" evidence="1">
    <location>
        <begin position="38"/>
        <end position="57"/>
    </location>
</feature>
<keyword evidence="1" id="KW-1133">Transmembrane helix</keyword>
<dbReference type="KEGG" id="shx:MS3_00004989"/>
<sequence length="265" mass="30756">MKNYLISTMKFKQHLESDLTQSNSKQIIMEPIQRISGILFYIKASGIALMQLIIIWGMNTTVILVNTFKEWLQSTNWFVGLFFFLGLFIDLEIILMPRVQFIFPLNYILLIFNSIILSIPVSRLLCELQTLWIPCSWVITLGIILLTIIFGKLIRFDIQTSLNIFLTVIFTLQAVVYIAMIILNYYGYFDVILIISGSGMLLTIIYELAIATQAIYPGDKRFIFRDNQYFLCGLVLATIMIWMNMIISSEILLIYNVFNNTKQYI</sequence>
<protein>
    <submittedName>
        <fullName evidence="2">Uncharacterized protein</fullName>
    </submittedName>
</protein>
<name>A0A922LTF0_SCHHA</name>
<dbReference type="Proteomes" id="UP000471633">
    <property type="component" value="Unassembled WGS sequence"/>
</dbReference>
<evidence type="ECO:0000313" key="2">
    <source>
        <dbReference type="EMBL" id="KAH9593646.1"/>
    </source>
</evidence>
<dbReference type="RefSeq" id="XP_051072939.1">
    <property type="nucleotide sequence ID" value="XM_051212988.1"/>
</dbReference>
<reference evidence="2" key="1">
    <citation type="journal article" date="2012" name="Nat. Genet.">
        <title>Whole-genome sequence of Schistosoma haematobium.</title>
        <authorList>
            <person name="Young N.D."/>
            <person name="Jex A.R."/>
            <person name="Li B."/>
            <person name="Liu S."/>
            <person name="Yang L."/>
            <person name="Xiong Z."/>
            <person name="Li Y."/>
            <person name="Cantacessi C."/>
            <person name="Hall R.S."/>
            <person name="Xu X."/>
            <person name="Chen F."/>
            <person name="Wu X."/>
            <person name="Zerlotini A."/>
            <person name="Oliveira G."/>
            <person name="Hofmann A."/>
            <person name="Zhang G."/>
            <person name="Fang X."/>
            <person name="Kang Y."/>
            <person name="Campbell B.E."/>
            <person name="Loukas A."/>
            <person name="Ranganathan S."/>
            <person name="Rollinson D."/>
            <person name="Rinaldi G."/>
            <person name="Brindley P.J."/>
            <person name="Yang H."/>
            <person name="Wang J."/>
            <person name="Wang J."/>
            <person name="Gasser R.B."/>
        </authorList>
    </citation>
    <scope>NUCLEOTIDE SEQUENCE</scope>
</reference>